<name>A0A6D2CAK7_9HELI</name>
<organism evidence="1 2">
    <name type="scientific">Helicobacter bilis</name>
    <dbReference type="NCBI Taxonomy" id="37372"/>
    <lineage>
        <taxon>Bacteria</taxon>
        <taxon>Pseudomonadati</taxon>
        <taxon>Campylobacterota</taxon>
        <taxon>Epsilonproteobacteria</taxon>
        <taxon>Campylobacterales</taxon>
        <taxon>Helicobacteraceae</taxon>
        <taxon>Helicobacter</taxon>
    </lineage>
</organism>
<dbReference type="RefSeq" id="WP_004084342.1">
    <property type="nucleotide sequence ID" value="NZ_JAERIZ010000003.1"/>
</dbReference>
<dbReference type="EMBL" id="JRPH02000013">
    <property type="protein sequence ID" value="TLE04649.1"/>
    <property type="molecule type" value="Genomic_DNA"/>
</dbReference>
<protein>
    <submittedName>
        <fullName evidence="1">BspA family leucine-rich repeat surface protein</fullName>
    </submittedName>
</protein>
<dbReference type="InterPro" id="IPR005046">
    <property type="entry name" value="DUF285"/>
</dbReference>
<dbReference type="Pfam" id="PF03382">
    <property type="entry name" value="DUF285"/>
    <property type="match status" value="1"/>
</dbReference>
<evidence type="ECO:0000313" key="2">
    <source>
        <dbReference type="Proteomes" id="UP000029870"/>
    </source>
</evidence>
<gene>
    <name evidence="1" type="ORF">LS77_005425</name>
</gene>
<dbReference type="AlphaFoldDB" id="A0A6D2CAK7"/>
<accession>A0A6D2CAK7</accession>
<sequence length="460" mass="52796">MELTDIKSICAFIDDAESDREIAYYVGIYQKALEALQNILIAKKGRKISDKDLYKVFKICLRDKRWYARIEIREESYNQSIEVSTFLPLELVEFLIDNAKDKSFVLGMHQSREDFLKNVLDSGRADIAAVLVKNGIAFTQEHLNRLRYDWDKMLKIEVEFQGIEGLEIEKDGMLKKIWELLISQGFSLNEIYSTGITLYNGMYNRKSSTADSQYALIYALRNKLFSEEVLDNSFQGLPPQGGINLAVLGKEGADLLDNDTAYAPLRTQRIVPFVFAMFEDKTYDVLEYALFLGLHKGRKNDKGEDFESFLQQKIDEYIILTTKGGNSYGTIFQEDKDALAYFKALQRFMSSLDSIKRGEVIEVDNETLAMFANIEEIPLSSLDTSKVTSMESCFARSIRRDFSGIEKWNVSQVKNFISCFENAYFFNASLESWQVLKIANTACMFDNAFSLKALPSWYKD</sequence>
<comment type="caution">
    <text evidence="1">The sequence shown here is derived from an EMBL/GenBank/DDBJ whole genome shotgun (WGS) entry which is preliminary data.</text>
</comment>
<dbReference type="Proteomes" id="UP000029870">
    <property type="component" value="Unassembled WGS sequence"/>
</dbReference>
<evidence type="ECO:0000313" key="1">
    <source>
        <dbReference type="EMBL" id="TLE04649.1"/>
    </source>
</evidence>
<proteinExistence type="predicted"/>
<dbReference type="GeneID" id="60655793"/>
<reference evidence="1 2" key="1">
    <citation type="journal article" date="2014" name="Genome Announc.">
        <title>Draft genome sequences of eight enterohepatic helicobacter species isolated from both laboratory and wild rodents.</title>
        <authorList>
            <person name="Sheh A."/>
            <person name="Shen Z."/>
            <person name="Fox J.G."/>
        </authorList>
    </citation>
    <scope>NUCLEOTIDE SEQUENCE [LARGE SCALE GENOMIC DNA]</scope>
    <source>
        <strain evidence="1 2">Missouri</strain>
    </source>
</reference>